<evidence type="ECO:0000313" key="2">
    <source>
        <dbReference type="EMBL" id="MFC5139062.1"/>
    </source>
</evidence>
<proteinExistence type="predicted"/>
<dbReference type="Proteomes" id="UP001596175">
    <property type="component" value="Unassembled WGS sequence"/>
</dbReference>
<reference evidence="3" key="1">
    <citation type="journal article" date="2019" name="Int. J. Syst. Evol. Microbiol.">
        <title>The Global Catalogue of Microorganisms (GCM) 10K type strain sequencing project: providing services to taxonomists for standard genome sequencing and annotation.</title>
        <authorList>
            <consortium name="The Broad Institute Genomics Platform"/>
            <consortium name="The Broad Institute Genome Sequencing Center for Infectious Disease"/>
            <person name="Wu L."/>
            <person name="Ma J."/>
        </authorList>
    </citation>
    <scope>NUCLEOTIDE SEQUENCE [LARGE SCALE GENOMIC DNA]</scope>
    <source>
        <strain evidence="3">XZYJ18</strain>
    </source>
</reference>
<keyword evidence="1" id="KW-0812">Transmembrane</keyword>
<evidence type="ECO:0000313" key="3">
    <source>
        <dbReference type="Proteomes" id="UP001596175"/>
    </source>
</evidence>
<accession>A0ABV9ZDF7</accession>
<feature type="transmembrane region" description="Helical" evidence="1">
    <location>
        <begin position="21"/>
        <end position="43"/>
    </location>
</feature>
<protein>
    <submittedName>
        <fullName evidence="2">Uncharacterized protein</fullName>
    </submittedName>
</protein>
<evidence type="ECO:0000256" key="1">
    <source>
        <dbReference type="SAM" id="Phobius"/>
    </source>
</evidence>
<feature type="transmembrane region" description="Helical" evidence="1">
    <location>
        <begin position="149"/>
        <end position="167"/>
    </location>
</feature>
<organism evidence="2 3">
    <name type="scientific">Actinomycetospora rhizophila</name>
    <dbReference type="NCBI Taxonomy" id="1416876"/>
    <lineage>
        <taxon>Bacteria</taxon>
        <taxon>Bacillati</taxon>
        <taxon>Actinomycetota</taxon>
        <taxon>Actinomycetes</taxon>
        <taxon>Pseudonocardiales</taxon>
        <taxon>Pseudonocardiaceae</taxon>
        <taxon>Actinomycetospora</taxon>
    </lineage>
</organism>
<keyword evidence="1" id="KW-1133">Transmembrane helix</keyword>
<dbReference type="EMBL" id="JBHSKG010000005">
    <property type="protein sequence ID" value="MFC5139062.1"/>
    <property type="molecule type" value="Genomic_DNA"/>
</dbReference>
<sequence length="234" mass="25193">MASREEFWSKPRPLGHAISTTTFASIAAPLLAGFSIAAVVTLVGRADRGLRGDLAIAFFSLAIACLVFAIQSGSAAASRHISVTERVALYPEKIRDPERIHQIRSEQWRDEAIASHHRLLTRLAYNTGILAFLAGLLCVALPGAGDWNVPRAVAVIIVGSAILVEIIQQAHRPRWLAAFLAPSDEDLELGYTPFRRRGVPPMSSEFVTQTLGSGQRTSACPHCPCRCAGPDTGS</sequence>
<keyword evidence="1" id="KW-0472">Membrane</keyword>
<feature type="transmembrane region" description="Helical" evidence="1">
    <location>
        <begin position="123"/>
        <end position="143"/>
    </location>
</feature>
<keyword evidence="3" id="KW-1185">Reference proteome</keyword>
<name>A0ABV9ZDF7_9PSEU</name>
<comment type="caution">
    <text evidence="2">The sequence shown here is derived from an EMBL/GenBank/DDBJ whole genome shotgun (WGS) entry which is preliminary data.</text>
</comment>
<feature type="transmembrane region" description="Helical" evidence="1">
    <location>
        <begin position="55"/>
        <end position="77"/>
    </location>
</feature>
<gene>
    <name evidence="2" type="ORF">ACFPK1_12540</name>
</gene>
<dbReference type="RefSeq" id="WP_378021252.1">
    <property type="nucleotide sequence ID" value="NZ_JBHSKG010000005.1"/>
</dbReference>